<sequence>MSKIEALMRAIEKALKGATPAEDRVSRDLERGYSFGEFPAIVLHQLRDAPLSGSPVGYEYRQLSVELEIQADGDEPHAACDGVLTAAHLALHDSLYSLQDLQQGMIDWDYDEENPALGVCRAQYLLTYRRREGEM</sequence>
<dbReference type="RefSeq" id="WP_070978962.1">
    <property type="nucleotide sequence ID" value="NZ_CP017707.1"/>
</dbReference>
<dbReference type="KEGG" id="cvc:BKX93_04840"/>
<evidence type="ECO:0008006" key="3">
    <source>
        <dbReference type="Google" id="ProtNLM"/>
    </source>
</evidence>
<gene>
    <name evidence="1" type="ORF">BKX93_04840</name>
</gene>
<dbReference type="AlphaFoldDB" id="A0A1D9LDP0"/>
<name>A0A1D9LDP0_9NEIS</name>
<reference evidence="1 2" key="1">
    <citation type="submission" date="2016-10" db="EMBL/GenBank/DDBJ databases">
        <title>Chromobacterium muskegensis sp. nov., an insecticidal bacterium isolated from Sphagnum bogs.</title>
        <authorList>
            <person name="Sparks M.E."/>
            <person name="Blackburn M.B."/>
            <person name="Gundersen-Rindal D.E."/>
            <person name="Mitchell A."/>
            <person name="Farrar R."/>
            <person name="Kuhar D."/>
        </authorList>
    </citation>
    <scope>NUCLEOTIDE SEQUENCE [LARGE SCALE GENOMIC DNA]</scope>
    <source>
        <strain evidence="1 2">21-1</strain>
    </source>
</reference>
<dbReference type="STRING" id="1108595.BKX93_04840"/>
<dbReference type="GeneID" id="68840534"/>
<accession>A0A1D9LDP0</accession>
<protein>
    <recommendedName>
        <fullName evidence="3">DUF3168 domain-containing protein</fullName>
    </recommendedName>
</protein>
<dbReference type="Proteomes" id="UP000178776">
    <property type="component" value="Chromosome"/>
</dbReference>
<organism evidence="1 2">
    <name type="scientific">Chromobacterium vaccinii</name>
    <dbReference type="NCBI Taxonomy" id="1108595"/>
    <lineage>
        <taxon>Bacteria</taxon>
        <taxon>Pseudomonadati</taxon>
        <taxon>Pseudomonadota</taxon>
        <taxon>Betaproteobacteria</taxon>
        <taxon>Neisseriales</taxon>
        <taxon>Chromobacteriaceae</taxon>
        <taxon>Chromobacterium</taxon>
    </lineage>
</organism>
<dbReference type="EMBL" id="CP017707">
    <property type="protein sequence ID" value="AOZ49389.1"/>
    <property type="molecule type" value="Genomic_DNA"/>
</dbReference>
<proteinExistence type="predicted"/>
<evidence type="ECO:0000313" key="1">
    <source>
        <dbReference type="EMBL" id="AOZ49389.1"/>
    </source>
</evidence>
<evidence type="ECO:0000313" key="2">
    <source>
        <dbReference type="Proteomes" id="UP000178776"/>
    </source>
</evidence>